<evidence type="ECO:0000256" key="3">
    <source>
        <dbReference type="SAM" id="MobiDB-lite"/>
    </source>
</evidence>
<dbReference type="RefSeq" id="WP_340358433.1">
    <property type="nucleotide sequence ID" value="NZ_JBBKZU010000008.1"/>
</dbReference>
<comment type="subcellular location">
    <subcellularLocation>
        <location evidence="1">Membrane</location>
    </subcellularLocation>
</comment>
<sequence>MASTSPGPRGALVLPICALVALLAAPPASRAQEAPAAAPPKSCPDCGKVESVRQVKSSKPASGVGAVAGGVVGGVIGHQVGSGRGRTAATVAGAAGGAYAGNKVEKNKNTKTVYEVSVRMQDGSMRTVQTTSAPPVGQAVTVKGDSLQAASSKKK</sequence>
<protein>
    <submittedName>
        <fullName evidence="6">Glycine zipper 2TM domain-containing protein</fullName>
    </submittedName>
</protein>
<reference evidence="6 7" key="1">
    <citation type="submission" date="2024-03" db="EMBL/GenBank/DDBJ databases">
        <title>Novel species of the genus Variovorax.</title>
        <authorList>
            <person name="Liu Q."/>
            <person name="Xin Y.-H."/>
        </authorList>
    </citation>
    <scope>NUCLEOTIDE SEQUENCE [LARGE SCALE GENOMIC DNA]</scope>
    <source>
        <strain evidence="6 7">KACC 18899</strain>
    </source>
</reference>
<name>A0ABU8VHP2_9BURK</name>
<dbReference type="Proteomes" id="UP001365846">
    <property type="component" value="Unassembled WGS sequence"/>
</dbReference>
<keyword evidence="4" id="KW-0732">Signal</keyword>
<dbReference type="EMBL" id="JBBKZU010000008">
    <property type="protein sequence ID" value="MEJ8813188.1"/>
    <property type="molecule type" value="Genomic_DNA"/>
</dbReference>
<keyword evidence="7" id="KW-1185">Reference proteome</keyword>
<evidence type="ECO:0000256" key="4">
    <source>
        <dbReference type="SAM" id="SignalP"/>
    </source>
</evidence>
<dbReference type="Pfam" id="PF05433">
    <property type="entry name" value="Rick_17kDa_Anti"/>
    <property type="match status" value="1"/>
</dbReference>
<dbReference type="PANTHER" id="PTHR35603:SF2">
    <property type="entry name" value="OUTER MEMBRANE LIPOPROTEIN"/>
    <property type="match status" value="1"/>
</dbReference>
<dbReference type="InterPro" id="IPR008816">
    <property type="entry name" value="Gly_zipper_2TM_dom"/>
</dbReference>
<gene>
    <name evidence="6" type="ORF">WKW77_19030</name>
</gene>
<accession>A0ABU8VHP2</accession>
<organism evidence="6 7">
    <name type="scientific">Variovorax ureilyticus</name>
    <dbReference type="NCBI Taxonomy" id="1836198"/>
    <lineage>
        <taxon>Bacteria</taxon>
        <taxon>Pseudomonadati</taxon>
        <taxon>Pseudomonadota</taxon>
        <taxon>Betaproteobacteria</taxon>
        <taxon>Burkholderiales</taxon>
        <taxon>Comamonadaceae</taxon>
        <taxon>Variovorax</taxon>
    </lineage>
</organism>
<dbReference type="PANTHER" id="PTHR35603">
    <property type="match status" value="1"/>
</dbReference>
<feature type="region of interest" description="Disordered" evidence="3">
    <location>
        <begin position="126"/>
        <end position="155"/>
    </location>
</feature>
<keyword evidence="2" id="KW-0472">Membrane</keyword>
<feature type="domain" description="Glycine zipper 2TM" evidence="5">
    <location>
        <begin position="65"/>
        <end position="105"/>
    </location>
</feature>
<comment type="caution">
    <text evidence="6">The sequence shown here is derived from an EMBL/GenBank/DDBJ whole genome shotgun (WGS) entry which is preliminary data.</text>
</comment>
<feature type="chain" id="PRO_5047181715" evidence="4">
    <location>
        <begin position="31"/>
        <end position="155"/>
    </location>
</feature>
<feature type="signal peptide" evidence="4">
    <location>
        <begin position="1"/>
        <end position="30"/>
    </location>
</feature>
<evidence type="ECO:0000313" key="7">
    <source>
        <dbReference type="Proteomes" id="UP001365846"/>
    </source>
</evidence>
<proteinExistence type="predicted"/>
<evidence type="ECO:0000313" key="6">
    <source>
        <dbReference type="EMBL" id="MEJ8813188.1"/>
    </source>
</evidence>
<evidence type="ECO:0000256" key="2">
    <source>
        <dbReference type="ARBA" id="ARBA00023136"/>
    </source>
</evidence>
<dbReference type="InterPro" id="IPR051407">
    <property type="entry name" value="Bact_OM_lipoprot/Surf_antigen"/>
</dbReference>
<evidence type="ECO:0000256" key="1">
    <source>
        <dbReference type="ARBA" id="ARBA00004370"/>
    </source>
</evidence>
<evidence type="ECO:0000259" key="5">
    <source>
        <dbReference type="Pfam" id="PF05433"/>
    </source>
</evidence>